<dbReference type="AlphaFoldDB" id="A0A0C1MER7"/>
<dbReference type="OrthoDB" id="1452216at2"/>
<organism evidence="2 3">
    <name type="scientific">Pseudoalteromonas luteoviolacea</name>
    <dbReference type="NCBI Taxonomy" id="43657"/>
    <lineage>
        <taxon>Bacteria</taxon>
        <taxon>Pseudomonadati</taxon>
        <taxon>Pseudomonadota</taxon>
        <taxon>Gammaproteobacteria</taxon>
        <taxon>Alteromonadales</taxon>
        <taxon>Pseudoalteromonadaceae</taxon>
        <taxon>Pseudoalteromonas</taxon>
    </lineage>
</organism>
<sequence>MYKLIFTLIFSSVLFGCTSVPIETKNTELEQTLERYISTYQARTDFQRFLSFYADDVVLEDMLYGYKVTSKQQLAEFFNWQSQDVLVLNSQHTLSIEQKIVSIEERTAVLRGTFNPFLYHGKQLGPWRFTTVLHFNEQGLIRYQQDWINYYPRSFVTKAPNLNLDR</sequence>
<protein>
    <recommendedName>
        <fullName evidence="1">SnoaL-like domain-containing protein</fullName>
    </recommendedName>
</protein>
<dbReference type="Proteomes" id="UP000031327">
    <property type="component" value="Unassembled WGS sequence"/>
</dbReference>
<dbReference type="Gene3D" id="3.10.450.50">
    <property type="match status" value="1"/>
</dbReference>
<dbReference type="EMBL" id="JWIC01000010">
    <property type="protein sequence ID" value="KID55274.1"/>
    <property type="molecule type" value="Genomic_DNA"/>
</dbReference>
<evidence type="ECO:0000313" key="2">
    <source>
        <dbReference type="EMBL" id="KID55274.1"/>
    </source>
</evidence>
<gene>
    <name evidence="2" type="ORF">JF50_23975</name>
</gene>
<feature type="domain" description="SnoaL-like" evidence="1">
    <location>
        <begin position="34"/>
        <end position="142"/>
    </location>
</feature>
<dbReference type="InterPro" id="IPR037401">
    <property type="entry name" value="SnoaL-like"/>
</dbReference>
<dbReference type="RefSeq" id="WP_039612179.1">
    <property type="nucleotide sequence ID" value="NZ_JWIC01000010.1"/>
</dbReference>
<proteinExistence type="predicted"/>
<dbReference type="InterPro" id="IPR032710">
    <property type="entry name" value="NTF2-like_dom_sf"/>
</dbReference>
<evidence type="ECO:0000259" key="1">
    <source>
        <dbReference type="Pfam" id="PF12680"/>
    </source>
</evidence>
<dbReference type="SUPFAM" id="SSF54427">
    <property type="entry name" value="NTF2-like"/>
    <property type="match status" value="1"/>
</dbReference>
<comment type="caution">
    <text evidence="2">The sequence shown here is derived from an EMBL/GenBank/DDBJ whole genome shotgun (WGS) entry which is preliminary data.</text>
</comment>
<accession>A0A0C1MER7</accession>
<dbReference type="Pfam" id="PF12680">
    <property type="entry name" value="SnoaL_2"/>
    <property type="match status" value="1"/>
</dbReference>
<dbReference type="PROSITE" id="PS51257">
    <property type="entry name" value="PROKAR_LIPOPROTEIN"/>
    <property type="match status" value="1"/>
</dbReference>
<name>A0A0C1MER7_9GAMM</name>
<evidence type="ECO:0000313" key="3">
    <source>
        <dbReference type="Proteomes" id="UP000031327"/>
    </source>
</evidence>
<reference evidence="2 3" key="1">
    <citation type="submission" date="2014-12" db="EMBL/GenBank/DDBJ databases">
        <title>Draft Genome Sequence of Pseudoalteromonas luteoviolacea HI1.</title>
        <authorList>
            <person name="Asahina A.Y."/>
            <person name="Hadfield M.G."/>
        </authorList>
    </citation>
    <scope>NUCLEOTIDE SEQUENCE [LARGE SCALE GENOMIC DNA]</scope>
    <source>
        <strain evidence="2 3">HI1</strain>
    </source>
</reference>